<protein>
    <submittedName>
        <fullName evidence="5">Ubiquinone/menaquinone biosynthesis C-methylase UbiE</fullName>
    </submittedName>
</protein>
<organism evidence="5 6">
    <name type="scientific">Labrys monachus</name>
    <dbReference type="NCBI Taxonomy" id="217067"/>
    <lineage>
        <taxon>Bacteria</taxon>
        <taxon>Pseudomonadati</taxon>
        <taxon>Pseudomonadota</taxon>
        <taxon>Alphaproteobacteria</taxon>
        <taxon>Hyphomicrobiales</taxon>
        <taxon>Xanthobacteraceae</taxon>
        <taxon>Labrys</taxon>
    </lineage>
</organism>
<dbReference type="PANTHER" id="PTHR43464">
    <property type="entry name" value="METHYLTRANSFERASE"/>
    <property type="match status" value="1"/>
</dbReference>
<dbReference type="RefSeq" id="WP_307424719.1">
    <property type="nucleotide sequence ID" value="NZ_JAUSVK010000001.1"/>
</dbReference>
<evidence type="ECO:0000313" key="6">
    <source>
        <dbReference type="Proteomes" id="UP001237448"/>
    </source>
</evidence>
<dbReference type="InterPro" id="IPR029063">
    <property type="entry name" value="SAM-dependent_MTases_sf"/>
</dbReference>
<name>A0ABU0FB14_9HYPH</name>
<keyword evidence="3" id="KW-0949">S-adenosyl-L-methionine</keyword>
<dbReference type="Pfam" id="PF13847">
    <property type="entry name" value="Methyltransf_31"/>
    <property type="match status" value="1"/>
</dbReference>
<proteinExistence type="predicted"/>
<sequence>MTHIESAQTPDYLMGHSGWEIARLQLQATMLAPITRRLLHEAGLQRGMRVLDIGCGTGDVSVMIADIVGKQGKVVGIDRSDIAIKTARQRFGSYPNIQFAVGTLDDLLDNERFDLAFGRYVLIHQPEPSEMLRQAAALVHPGGALAFHEIVLSDGFPTSPSSPLWDRLNRYYVQAFEKRLRHCDIAKRFVACFAAVGLGTPKIISESIVGDGAASTLTPWFVETIRTLIPELVASFGVNEEELAIDTLLDRLREESRTCCAQVSSSRQIGAWVTV</sequence>
<dbReference type="EMBL" id="JAUSVK010000001">
    <property type="protein sequence ID" value="MDQ0391807.1"/>
    <property type="molecule type" value="Genomic_DNA"/>
</dbReference>
<dbReference type="Gene3D" id="3.40.50.150">
    <property type="entry name" value="Vaccinia Virus protein VP39"/>
    <property type="match status" value="1"/>
</dbReference>
<reference evidence="5 6" key="1">
    <citation type="submission" date="2023-07" db="EMBL/GenBank/DDBJ databases">
        <title>Genomic Encyclopedia of Type Strains, Phase IV (KMG-IV): sequencing the most valuable type-strain genomes for metagenomic binning, comparative biology and taxonomic classification.</title>
        <authorList>
            <person name="Goeker M."/>
        </authorList>
    </citation>
    <scope>NUCLEOTIDE SEQUENCE [LARGE SCALE GENOMIC DNA]</scope>
    <source>
        <strain evidence="5 6">DSM 5896</strain>
    </source>
</reference>
<gene>
    <name evidence="5" type="ORF">J3R73_001599</name>
</gene>
<feature type="domain" description="Methyltransferase" evidence="4">
    <location>
        <begin position="45"/>
        <end position="157"/>
    </location>
</feature>
<evidence type="ECO:0000313" key="5">
    <source>
        <dbReference type="EMBL" id="MDQ0391807.1"/>
    </source>
</evidence>
<dbReference type="SUPFAM" id="SSF53335">
    <property type="entry name" value="S-adenosyl-L-methionine-dependent methyltransferases"/>
    <property type="match status" value="1"/>
</dbReference>
<accession>A0ABU0FB14</accession>
<dbReference type="PANTHER" id="PTHR43464:SF19">
    <property type="entry name" value="UBIQUINONE BIOSYNTHESIS O-METHYLTRANSFERASE, MITOCHONDRIAL"/>
    <property type="match status" value="1"/>
</dbReference>
<keyword evidence="6" id="KW-1185">Reference proteome</keyword>
<comment type="caution">
    <text evidence="5">The sequence shown here is derived from an EMBL/GenBank/DDBJ whole genome shotgun (WGS) entry which is preliminary data.</text>
</comment>
<keyword evidence="1" id="KW-0489">Methyltransferase</keyword>
<dbReference type="InterPro" id="IPR025714">
    <property type="entry name" value="Methyltranfer_dom"/>
</dbReference>
<evidence type="ECO:0000256" key="3">
    <source>
        <dbReference type="ARBA" id="ARBA00022691"/>
    </source>
</evidence>
<evidence type="ECO:0000256" key="1">
    <source>
        <dbReference type="ARBA" id="ARBA00022603"/>
    </source>
</evidence>
<keyword evidence="5" id="KW-0830">Ubiquinone</keyword>
<keyword evidence="2" id="KW-0808">Transferase</keyword>
<evidence type="ECO:0000259" key="4">
    <source>
        <dbReference type="Pfam" id="PF13847"/>
    </source>
</evidence>
<evidence type="ECO:0000256" key="2">
    <source>
        <dbReference type="ARBA" id="ARBA00022679"/>
    </source>
</evidence>
<dbReference type="CDD" id="cd02440">
    <property type="entry name" value="AdoMet_MTases"/>
    <property type="match status" value="1"/>
</dbReference>
<dbReference type="Proteomes" id="UP001237448">
    <property type="component" value="Unassembled WGS sequence"/>
</dbReference>